<comment type="caution">
    <text evidence="1">The sequence shown here is derived from an EMBL/GenBank/DDBJ whole genome shotgun (WGS) entry which is preliminary data.</text>
</comment>
<accession>A0ABN0I198</accession>
<evidence type="ECO:0008006" key="3">
    <source>
        <dbReference type="Google" id="ProtNLM"/>
    </source>
</evidence>
<keyword evidence="2" id="KW-1185">Reference proteome</keyword>
<sequence>MFREKKNSREFREPSSNRGFCLFRTCPKTSDVGTPTKVFQQ</sequence>
<protein>
    <recommendedName>
        <fullName evidence="3">Lipoprotein</fullName>
    </recommendedName>
</protein>
<name>A0ABN0I198_LEPBO</name>
<evidence type="ECO:0000313" key="2">
    <source>
        <dbReference type="Proteomes" id="UP000002837"/>
    </source>
</evidence>
<dbReference type="EMBL" id="AKWJ02000017">
    <property type="protein sequence ID" value="EKP14834.1"/>
    <property type="molecule type" value="Genomic_DNA"/>
</dbReference>
<dbReference type="Proteomes" id="UP000002837">
    <property type="component" value="Unassembled WGS sequence"/>
</dbReference>
<reference evidence="1" key="1">
    <citation type="submission" date="2012-09" db="EMBL/GenBank/DDBJ databases">
        <authorList>
            <person name="Harkins D.M."/>
            <person name="Durkin A.S."/>
            <person name="Brinkac L.M."/>
            <person name="Selengut J.D."/>
            <person name="Sanka R."/>
            <person name="DePew J."/>
            <person name="Purushe J."/>
            <person name="Picardeau M."/>
            <person name="Werts C."/>
            <person name="Goarant C."/>
            <person name="Vinetz J.M."/>
            <person name="Sutton G.G."/>
            <person name="Nelson W.C."/>
            <person name="Fouts D.E."/>
        </authorList>
    </citation>
    <scope>NUCLEOTIDE SEQUENCE [LARGE SCALE GENOMIC DNA]</scope>
    <source>
        <strain evidence="1">200801926</strain>
    </source>
</reference>
<organism evidence="1 2">
    <name type="scientific">Leptospira borgpetersenii str. 200801926</name>
    <dbReference type="NCBI Taxonomy" id="1193009"/>
    <lineage>
        <taxon>Bacteria</taxon>
        <taxon>Pseudomonadati</taxon>
        <taxon>Spirochaetota</taxon>
        <taxon>Spirochaetia</taxon>
        <taxon>Leptospirales</taxon>
        <taxon>Leptospiraceae</taxon>
        <taxon>Leptospira</taxon>
    </lineage>
</organism>
<proteinExistence type="predicted"/>
<gene>
    <name evidence="1" type="ORF">LEP1GSC128_1731</name>
</gene>
<evidence type="ECO:0000313" key="1">
    <source>
        <dbReference type="EMBL" id="EKP14834.1"/>
    </source>
</evidence>